<sequence length="140" mass="16186">MGQKEKCVAYIKRRLRGYRRIYLAIFLQRYLKAKAPQTNGCLPTRKFVTLKNLSTARMAVYTEAQEAKNTSIIPFSQDDPTVFERECAGHEVPLPPILTAIYRFPFLSLTKPFLKKSAMKIPMEASIDDWSKRLNQAKRD</sequence>
<protein>
    <submittedName>
        <fullName evidence="1">Uncharacterized protein</fullName>
    </submittedName>
</protein>
<keyword evidence="2" id="KW-1185">Reference proteome</keyword>
<dbReference type="AlphaFoldDB" id="A0A8X6S041"/>
<gene>
    <name evidence="1" type="ORF">TNCV_1197051</name>
</gene>
<reference evidence="1" key="1">
    <citation type="submission" date="2020-08" db="EMBL/GenBank/DDBJ databases">
        <title>Multicomponent nature underlies the extraordinary mechanical properties of spider dragline silk.</title>
        <authorList>
            <person name="Kono N."/>
            <person name="Nakamura H."/>
            <person name="Mori M."/>
            <person name="Yoshida Y."/>
            <person name="Ohtoshi R."/>
            <person name="Malay A.D."/>
            <person name="Moran D.A.P."/>
            <person name="Tomita M."/>
            <person name="Numata K."/>
            <person name="Arakawa K."/>
        </authorList>
    </citation>
    <scope>NUCLEOTIDE SEQUENCE</scope>
</reference>
<name>A0A8X6S041_TRICX</name>
<evidence type="ECO:0000313" key="2">
    <source>
        <dbReference type="Proteomes" id="UP000887159"/>
    </source>
</evidence>
<dbReference type="EMBL" id="BMAU01021243">
    <property type="protein sequence ID" value="GFY03926.1"/>
    <property type="molecule type" value="Genomic_DNA"/>
</dbReference>
<evidence type="ECO:0000313" key="1">
    <source>
        <dbReference type="EMBL" id="GFY03926.1"/>
    </source>
</evidence>
<organism evidence="1 2">
    <name type="scientific">Trichonephila clavipes</name>
    <name type="common">Golden silk orbweaver</name>
    <name type="synonym">Nephila clavipes</name>
    <dbReference type="NCBI Taxonomy" id="2585209"/>
    <lineage>
        <taxon>Eukaryota</taxon>
        <taxon>Metazoa</taxon>
        <taxon>Ecdysozoa</taxon>
        <taxon>Arthropoda</taxon>
        <taxon>Chelicerata</taxon>
        <taxon>Arachnida</taxon>
        <taxon>Araneae</taxon>
        <taxon>Araneomorphae</taxon>
        <taxon>Entelegynae</taxon>
        <taxon>Araneoidea</taxon>
        <taxon>Nephilidae</taxon>
        <taxon>Trichonephila</taxon>
    </lineage>
</organism>
<dbReference type="Proteomes" id="UP000887159">
    <property type="component" value="Unassembled WGS sequence"/>
</dbReference>
<accession>A0A8X6S041</accession>
<proteinExistence type="predicted"/>
<comment type="caution">
    <text evidence="1">The sequence shown here is derived from an EMBL/GenBank/DDBJ whole genome shotgun (WGS) entry which is preliminary data.</text>
</comment>